<feature type="transmembrane region" description="Helical" evidence="1">
    <location>
        <begin position="305"/>
        <end position="325"/>
    </location>
</feature>
<feature type="transmembrane region" description="Helical" evidence="1">
    <location>
        <begin position="385"/>
        <end position="413"/>
    </location>
</feature>
<organism evidence="3 4">
    <name type="scientific">Virgibacillus indicus</name>
    <dbReference type="NCBI Taxonomy" id="2024554"/>
    <lineage>
        <taxon>Bacteria</taxon>
        <taxon>Bacillati</taxon>
        <taxon>Bacillota</taxon>
        <taxon>Bacilli</taxon>
        <taxon>Bacillales</taxon>
        <taxon>Bacillaceae</taxon>
        <taxon>Virgibacillus</taxon>
    </lineage>
</organism>
<dbReference type="Pfam" id="PF07670">
    <property type="entry name" value="Gate"/>
    <property type="match status" value="2"/>
</dbReference>
<dbReference type="Proteomes" id="UP000216498">
    <property type="component" value="Unassembled WGS sequence"/>
</dbReference>
<evidence type="ECO:0000313" key="4">
    <source>
        <dbReference type="Proteomes" id="UP000216498"/>
    </source>
</evidence>
<feature type="transmembrane region" description="Helical" evidence="1">
    <location>
        <begin position="57"/>
        <end position="83"/>
    </location>
</feature>
<feature type="transmembrane region" description="Helical" evidence="1">
    <location>
        <begin position="133"/>
        <end position="155"/>
    </location>
</feature>
<feature type="transmembrane region" description="Helical" evidence="1">
    <location>
        <begin position="161"/>
        <end position="181"/>
    </location>
</feature>
<dbReference type="NCBIfam" id="TIGR02871">
    <property type="entry name" value="spore_ylbJ"/>
    <property type="match status" value="1"/>
</dbReference>
<dbReference type="InterPro" id="IPR014226">
    <property type="entry name" value="Spore_IM_YlbJ"/>
</dbReference>
<feature type="transmembrane region" description="Helical" evidence="1">
    <location>
        <begin position="21"/>
        <end position="37"/>
    </location>
</feature>
<evidence type="ECO:0000313" key="3">
    <source>
        <dbReference type="EMBL" id="OZU90425.1"/>
    </source>
</evidence>
<feature type="domain" description="Nucleoside transporter/FeoB GTPase Gate" evidence="2">
    <location>
        <begin position="55"/>
        <end position="152"/>
    </location>
</feature>
<feature type="transmembrane region" description="Helical" evidence="1">
    <location>
        <begin position="346"/>
        <end position="365"/>
    </location>
</feature>
<accession>A0A265NF71</accession>
<feature type="transmembrane region" description="Helical" evidence="1">
    <location>
        <begin position="242"/>
        <end position="266"/>
    </location>
</feature>
<comment type="caution">
    <text evidence="3">The sequence shown here is derived from an EMBL/GenBank/DDBJ whole genome shotgun (WGS) entry which is preliminary data.</text>
</comment>
<feature type="domain" description="Nucleoside transporter/FeoB GTPase Gate" evidence="2">
    <location>
        <begin position="237"/>
        <end position="331"/>
    </location>
</feature>
<reference evidence="3 4" key="1">
    <citation type="submission" date="2017-08" db="EMBL/GenBank/DDBJ databases">
        <title>Virgibacillus indicus sp. nov. and Virgibacillus profoundi sp. nov, two moderately halophilic bacteria isolated from marine sediment by using the Microfluidic Streak Plate.</title>
        <authorList>
            <person name="Xu B."/>
            <person name="Hu B."/>
            <person name="Wang J."/>
            <person name="Zhu Y."/>
            <person name="Huang L."/>
            <person name="Du W."/>
            <person name="Huang Y."/>
        </authorList>
    </citation>
    <scope>NUCLEOTIDE SEQUENCE [LARGE SCALE GENOMIC DNA]</scope>
    <source>
        <strain evidence="3 4">IO3-P2-C2</strain>
    </source>
</reference>
<dbReference type="InterPro" id="IPR011642">
    <property type="entry name" value="Gate_dom"/>
</dbReference>
<sequence length="420" mass="46394">MYRARLVQAGGFILSQKIKSLLFAGITVFIVFSLIKFPDDALEASIRGLNMWWEVVFPSLLPFFIMAELLLAFGVVKFLGVLFEPIMRPLFKIPGVGSFGLIMGMASGYPTGAKIAARLREEKQISKIEAERLVSFTNNSSPLFIFGAVSIGFFGDAKLGILLAVCHYAGNIIVGICMRFYGRKEEKSIIAGQSPPSKNKVSIVRAFKEMHRTRMNDKRPFGEVVGDAVLNSIKTLVMVGGFIILFSVLIKLIFMTGVSPVISIFFEQLLKLFALPAELALPFFSGLFEITIGAKLISDLTIDTLLAEAIIVSFILGFNGFSIQAQVASILSKTDIRFSPYFFSRILHGIVGSVLTVILFKPLYLNKQAFELDDIPVSHEAKQNLWAVALNTLEQIGPVITIVFLGIAAMILYKRTIKIR</sequence>
<dbReference type="OrthoDB" id="1645614at2"/>
<keyword evidence="4" id="KW-1185">Reference proteome</keyword>
<protein>
    <submittedName>
        <fullName evidence="3">Sporulation integral membrane protein YlbJ</fullName>
    </submittedName>
</protein>
<keyword evidence="1" id="KW-0472">Membrane</keyword>
<keyword evidence="1" id="KW-1133">Transmembrane helix</keyword>
<name>A0A265NF71_9BACI</name>
<evidence type="ECO:0000259" key="2">
    <source>
        <dbReference type="Pfam" id="PF07670"/>
    </source>
</evidence>
<proteinExistence type="predicted"/>
<gene>
    <name evidence="3" type="primary">ylbJ</name>
    <name evidence="3" type="ORF">CIL03_04570</name>
</gene>
<dbReference type="EMBL" id="NPMS01000001">
    <property type="protein sequence ID" value="OZU90425.1"/>
    <property type="molecule type" value="Genomic_DNA"/>
</dbReference>
<evidence type="ECO:0000256" key="1">
    <source>
        <dbReference type="SAM" id="Phobius"/>
    </source>
</evidence>
<dbReference type="AlphaFoldDB" id="A0A265NF71"/>
<keyword evidence="1" id="KW-0812">Transmembrane</keyword>